<dbReference type="EMBL" id="LO017727">
    <property type="protein sequence ID" value="CRH07205.1"/>
    <property type="molecule type" value="Genomic_DNA"/>
</dbReference>
<sequence length="556" mass="61698">MITSTTEKPRILLVDDMPANLVALRAILEGIEAEFVDASSGTEALTRSLEQEFAVILLDVQLPEMSGFEVAQFLHSAEQTRHIPIIFITAAYTKHQDTLKGYSVGAIDYILKPLDEDILRSKVNFFLELYHKQHALEALTAQLQSNNEALEREIALRRQYEEELTEARQAAEVANMAKSEFLAVMSHEIRTPLNAILGMSELLKDTPLSETQAWCVKTLNRSGETLLTLINDILDLSKIEAGQLALEQTPFPLHHALEELIELFSFSALDKGIALDLDIHPRVPSGVSGDPTRLRQVLLNLLSNAVKFTERGQIDLTVSIDEGERITFAVSDTGPGIPEEKCEAIFKPFTQADASTTRKHGGSGLGLTICRRLVELMGGELHVETILEEGSTFSFTLPLPAVEHEPWQREKSDHPFADLVPPANDHEGVASQRGLTILLADDAEDNRLLIKAYLKREPHELVMVEDGKAALEAFKARSFDLVLMDIQMPVMDGNEATRHIRQWEAETAATPTPIAALTAHAMLEQSVEIKASGCDLHLTKPIRKKQLLQAIQDLTR</sequence>
<evidence type="ECO:0000256" key="11">
    <source>
        <dbReference type="ARBA" id="ARBA00023306"/>
    </source>
</evidence>
<dbReference type="Pfam" id="PF00072">
    <property type="entry name" value="Response_reg"/>
    <property type="match status" value="2"/>
</dbReference>
<dbReference type="EC" id="2.7.13.3" evidence="3"/>
<evidence type="ECO:0000256" key="4">
    <source>
        <dbReference type="ARBA" id="ARBA00022553"/>
    </source>
</evidence>
<accession>A0A1S7LJY1</accession>
<dbReference type="InterPro" id="IPR036890">
    <property type="entry name" value="HATPase_C_sf"/>
</dbReference>
<dbReference type="GO" id="GO:0016020">
    <property type="term" value="C:membrane"/>
    <property type="evidence" value="ECO:0007669"/>
    <property type="project" value="UniProtKB-SubCell"/>
</dbReference>
<evidence type="ECO:0000259" key="14">
    <source>
        <dbReference type="PROSITE" id="PS50109"/>
    </source>
</evidence>
<comment type="catalytic activity">
    <reaction evidence="1">
        <text>ATP + protein L-histidine = ADP + protein N-phospho-L-histidine.</text>
        <dbReference type="EC" id="2.7.13.3"/>
    </reaction>
</comment>
<keyword evidence="7 16" id="KW-0418">Kinase</keyword>
<evidence type="ECO:0000259" key="15">
    <source>
        <dbReference type="PROSITE" id="PS50110"/>
    </source>
</evidence>
<protein>
    <recommendedName>
        <fullName evidence="3">histidine kinase</fullName>
        <ecNumber evidence="3">2.7.13.3</ecNumber>
    </recommendedName>
</protein>
<organism evidence="16">
    <name type="scientific">Magnetococcus massalia (strain MO-1)</name>
    <dbReference type="NCBI Taxonomy" id="451514"/>
    <lineage>
        <taxon>Bacteria</taxon>
        <taxon>Pseudomonadati</taxon>
        <taxon>Pseudomonadota</taxon>
        <taxon>Magnetococcia</taxon>
        <taxon>Magnetococcales</taxon>
        <taxon>Magnetococcaceae</taxon>
        <taxon>Magnetococcus</taxon>
    </lineage>
</organism>
<name>A0A1S7LJY1_MAGMO</name>
<dbReference type="PANTHER" id="PTHR45339">
    <property type="entry name" value="HYBRID SIGNAL TRANSDUCTION HISTIDINE KINASE J"/>
    <property type="match status" value="1"/>
</dbReference>
<feature type="domain" description="Response regulatory" evidence="15">
    <location>
        <begin position="10"/>
        <end position="127"/>
    </location>
</feature>
<keyword evidence="4 12" id="KW-0597">Phosphoprotein</keyword>
<dbReference type="AlphaFoldDB" id="A0A1S7LJY1"/>
<dbReference type="CDD" id="cd00082">
    <property type="entry name" value="HisKA"/>
    <property type="match status" value="1"/>
</dbReference>
<dbReference type="InterPro" id="IPR004358">
    <property type="entry name" value="Sig_transdc_His_kin-like_C"/>
</dbReference>
<dbReference type="PANTHER" id="PTHR45339:SF1">
    <property type="entry name" value="HYBRID SIGNAL TRANSDUCTION HISTIDINE KINASE J"/>
    <property type="match status" value="1"/>
</dbReference>
<dbReference type="SUPFAM" id="SSF55874">
    <property type="entry name" value="ATPase domain of HSP90 chaperone/DNA topoisomerase II/histidine kinase"/>
    <property type="match status" value="1"/>
</dbReference>
<evidence type="ECO:0000256" key="5">
    <source>
        <dbReference type="ARBA" id="ARBA00022679"/>
    </source>
</evidence>
<dbReference type="InterPro" id="IPR003594">
    <property type="entry name" value="HATPase_dom"/>
</dbReference>
<feature type="domain" description="Histidine kinase" evidence="14">
    <location>
        <begin position="184"/>
        <end position="401"/>
    </location>
</feature>
<dbReference type="GO" id="GO:0000155">
    <property type="term" value="F:phosphorelay sensor kinase activity"/>
    <property type="evidence" value="ECO:0007669"/>
    <property type="project" value="InterPro"/>
</dbReference>
<dbReference type="Pfam" id="PF00512">
    <property type="entry name" value="HisKA"/>
    <property type="match status" value="1"/>
</dbReference>
<keyword evidence="8" id="KW-0067">ATP-binding</keyword>
<reference evidence="16" key="1">
    <citation type="submission" date="2015-04" db="EMBL/GenBank/DDBJ databases">
        <authorList>
            <person name="Syromyatnikov M.Y."/>
            <person name="Popov V.N."/>
        </authorList>
    </citation>
    <scope>NUCLEOTIDE SEQUENCE</scope>
    <source>
        <strain evidence="16">MO-1</strain>
    </source>
</reference>
<dbReference type="CDD" id="cd16922">
    <property type="entry name" value="HATPase_EvgS-ArcB-TorS-like"/>
    <property type="match status" value="1"/>
</dbReference>
<evidence type="ECO:0000256" key="2">
    <source>
        <dbReference type="ARBA" id="ARBA00004370"/>
    </source>
</evidence>
<dbReference type="FunFam" id="1.10.287.130:FF:000038">
    <property type="entry name" value="Sensory transduction histidine kinase"/>
    <property type="match status" value="1"/>
</dbReference>
<dbReference type="SUPFAM" id="SSF52172">
    <property type="entry name" value="CheY-like"/>
    <property type="match status" value="2"/>
</dbReference>
<dbReference type="InterPro" id="IPR003661">
    <property type="entry name" value="HisK_dim/P_dom"/>
</dbReference>
<comment type="subcellular location">
    <subcellularLocation>
        <location evidence="2">Membrane</location>
    </subcellularLocation>
</comment>
<feature type="modified residue" description="4-aspartylphosphate" evidence="12">
    <location>
        <position position="485"/>
    </location>
</feature>
<keyword evidence="5" id="KW-0808">Transferase</keyword>
<dbReference type="InterPro" id="IPR005467">
    <property type="entry name" value="His_kinase_dom"/>
</dbReference>
<proteinExistence type="predicted"/>
<keyword evidence="6" id="KW-0547">Nucleotide-binding</keyword>
<evidence type="ECO:0000256" key="12">
    <source>
        <dbReference type="PROSITE-ProRule" id="PRU00169"/>
    </source>
</evidence>
<evidence type="ECO:0000256" key="6">
    <source>
        <dbReference type="ARBA" id="ARBA00022741"/>
    </source>
</evidence>
<dbReference type="CDD" id="cd17546">
    <property type="entry name" value="REC_hyHK_CKI1_RcsC-like"/>
    <property type="match status" value="1"/>
</dbReference>
<dbReference type="Pfam" id="PF02518">
    <property type="entry name" value="HATPase_c"/>
    <property type="match status" value="1"/>
</dbReference>
<dbReference type="PRINTS" id="PR00344">
    <property type="entry name" value="BCTRLSENSOR"/>
</dbReference>
<dbReference type="InterPro" id="IPR036097">
    <property type="entry name" value="HisK_dim/P_sf"/>
</dbReference>
<dbReference type="Gene3D" id="3.30.565.10">
    <property type="entry name" value="Histidine kinase-like ATPase, C-terminal domain"/>
    <property type="match status" value="1"/>
</dbReference>
<evidence type="ECO:0000256" key="3">
    <source>
        <dbReference type="ARBA" id="ARBA00012438"/>
    </source>
</evidence>
<evidence type="ECO:0000256" key="8">
    <source>
        <dbReference type="ARBA" id="ARBA00022840"/>
    </source>
</evidence>
<dbReference type="Gene3D" id="3.40.50.2300">
    <property type="match status" value="2"/>
</dbReference>
<dbReference type="InterPro" id="IPR001789">
    <property type="entry name" value="Sig_transdc_resp-reg_receiver"/>
</dbReference>
<dbReference type="SMART" id="SM00388">
    <property type="entry name" value="HisKA"/>
    <property type="match status" value="1"/>
</dbReference>
<dbReference type="SMART" id="SM00387">
    <property type="entry name" value="HATPase_c"/>
    <property type="match status" value="1"/>
</dbReference>
<keyword evidence="13" id="KW-0175">Coiled coil</keyword>
<dbReference type="FunFam" id="3.30.565.10:FF:000010">
    <property type="entry name" value="Sensor histidine kinase RcsC"/>
    <property type="match status" value="1"/>
</dbReference>
<dbReference type="PROSITE" id="PS50109">
    <property type="entry name" value="HIS_KIN"/>
    <property type="match status" value="1"/>
</dbReference>
<evidence type="ECO:0000256" key="7">
    <source>
        <dbReference type="ARBA" id="ARBA00022777"/>
    </source>
</evidence>
<keyword evidence="11" id="KW-0131">Cell cycle</keyword>
<dbReference type="SUPFAM" id="SSF47384">
    <property type="entry name" value="Homodimeric domain of signal transducing histidine kinase"/>
    <property type="match status" value="1"/>
</dbReference>
<gene>
    <name evidence="16" type="ORF">MAGMO_3061</name>
</gene>
<evidence type="ECO:0000256" key="9">
    <source>
        <dbReference type="ARBA" id="ARBA00023012"/>
    </source>
</evidence>
<dbReference type="SMART" id="SM00448">
    <property type="entry name" value="REC"/>
    <property type="match status" value="2"/>
</dbReference>
<evidence type="ECO:0000256" key="10">
    <source>
        <dbReference type="ARBA" id="ARBA00023136"/>
    </source>
</evidence>
<dbReference type="GO" id="GO:0005524">
    <property type="term" value="F:ATP binding"/>
    <property type="evidence" value="ECO:0007669"/>
    <property type="project" value="UniProtKB-KW"/>
</dbReference>
<feature type="domain" description="Response regulatory" evidence="15">
    <location>
        <begin position="436"/>
        <end position="555"/>
    </location>
</feature>
<dbReference type="InterPro" id="IPR011006">
    <property type="entry name" value="CheY-like_superfamily"/>
</dbReference>
<dbReference type="PROSITE" id="PS50110">
    <property type="entry name" value="RESPONSE_REGULATORY"/>
    <property type="match status" value="2"/>
</dbReference>
<evidence type="ECO:0000256" key="1">
    <source>
        <dbReference type="ARBA" id="ARBA00000085"/>
    </source>
</evidence>
<evidence type="ECO:0000313" key="16">
    <source>
        <dbReference type="EMBL" id="CRH07205.1"/>
    </source>
</evidence>
<evidence type="ECO:0000256" key="13">
    <source>
        <dbReference type="SAM" id="Coils"/>
    </source>
</evidence>
<dbReference type="Gene3D" id="1.10.287.130">
    <property type="match status" value="1"/>
</dbReference>
<keyword evidence="10" id="KW-0472">Membrane</keyword>
<feature type="modified residue" description="4-aspartylphosphate" evidence="12">
    <location>
        <position position="59"/>
    </location>
</feature>
<keyword evidence="9" id="KW-0902">Two-component regulatory system</keyword>
<feature type="coiled-coil region" evidence="13">
    <location>
        <begin position="133"/>
        <end position="177"/>
    </location>
</feature>